<evidence type="ECO:0000313" key="1">
    <source>
        <dbReference type="EMBL" id="KAJ1900254.1"/>
    </source>
</evidence>
<protein>
    <submittedName>
        <fullName evidence="1">Uncharacterized protein</fullName>
    </submittedName>
</protein>
<gene>
    <name evidence="1" type="ORF">LPJ66_001593</name>
</gene>
<evidence type="ECO:0000313" key="2">
    <source>
        <dbReference type="Proteomes" id="UP001150581"/>
    </source>
</evidence>
<dbReference type="Proteomes" id="UP001150581">
    <property type="component" value="Unassembled WGS sequence"/>
</dbReference>
<comment type="caution">
    <text evidence="1">The sequence shown here is derived from an EMBL/GenBank/DDBJ whole genome shotgun (WGS) entry which is preliminary data.</text>
</comment>
<organism evidence="1 2">
    <name type="scientific">Kickxella alabastrina</name>
    <dbReference type="NCBI Taxonomy" id="61397"/>
    <lineage>
        <taxon>Eukaryota</taxon>
        <taxon>Fungi</taxon>
        <taxon>Fungi incertae sedis</taxon>
        <taxon>Zoopagomycota</taxon>
        <taxon>Kickxellomycotina</taxon>
        <taxon>Kickxellomycetes</taxon>
        <taxon>Kickxellales</taxon>
        <taxon>Kickxellaceae</taxon>
        <taxon>Kickxella</taxon>
    </lineage>
</organism>
<accession>A0ACC1IST6</accession>
<proteinExistence type="predicted"/>
<keyword evidence="2" id="KW-1185">Reference proteome</keyword>
<reference evidence="1" key="1">
    <citation type="submission" date="2022-07" db="EMBL/GenBank/DDBJ databases">
        <title>Phylogenomic reconstructions and comparative analyses of Kickxellomycotina fungi.</title>
        <authorList>
            <person name="Reynolds N.K."/>
            <person name="Stajich J.E."/>
            <person name="Barry K."/>
            <person name="Grigoriev I.V."/>
            <person name="Crous P."/>
            <person name="Smith M.E."/>
        </authorList>
    </citation>
    <scope>NUCLEOTIDE SEQUENCE</scope>
    <source>
        <strain evidence="1">Benny 63K</strain>
    </source>
</reference>
<name>A0ACC1IST6_9FUNG</name>
<sequence length="237" mass="26795">METDYNVFPDMALHTDISYMPSNELSPAMPSIIDPAVDQPNVILYLLQQCSMDKLCKSLVKELMADAAALYKYSASALLPDAYMPISMDRSSAAFMQMPVFTKANPSMTKWHVLIDNLSNTFLYMVSIGMQLQTPLMYVIFLHDAKLVLMVQGNLELPAIAQAFLTHMVSSMLQVKKRIMVYVDIVYLKSLTGNEAEHVHDIGHFICCLSHPSLTKSNVDNLHRYWEELKQALLNVQ</sequence>
<dbReference type="EMBL" id="JANBPG010000092">
    <property type="protein sequence ID" value="KAJ1900254.1"/>
    <property type="molecule type" value="Genomic_DNA"/>
</dbReference>